<protein>
    <submittedName>
        <fullName evidence="1">Uncharacterized protein</fullName>
    </submittedName>
</protein>
<proteinExistence type="predicted"/>
<reference evidence="1" key="1">
    <citation type="submission" date="2024-03" db="EMBL/GenBank/DDBJ databases">
        <title>Diverse circular DNA viruses in blood, oral, and fecal samples of captive lemurs.</title>
        <authorList>
            <person name="Paietta E.N."/>
            <person name="Kraberger S."/>
            <person name="Lund M.C."/>
            <person name="Custer J.M."/>
            <person name="Vargas K.M."/>
            <person name="Ehmke E.E."/>
            <person name="Yoder A.D."/>
            <person name="Varsani A."/>
        </authorList>
    </citation>
    <scope>NUCLEOTIDE SEQUENCE</scope>
    <source>
        <strain evidence="1">Duke_30FF_63</strain>
    </source>
</reference>
<organism evidence="1">
    <name type="scientific">Dulem virus 42</name>
    <dbReference type="NCBI Taxonomy" id="3145760"/>
    <lineage>
        <taxon>Viruses</taxon>
        <taxon>Duplodnaviria</taxon>
        <taxon>Heunggongvirae</taxon>
        <taxon>Uroviricota</taxon>
        <taxon>Caudoviricetes</taxon>
    </lineage>
</organism>
<dbReference type="EMBL" id="PP511876">
    <property type="protein sequence ID" value="XCD08429.1"/>
    <property type="molecule type" value="Genomic_DNA"/>
</dbReference>
<sequence length="116" mass="14415">MNERAIIDLALDDLDYYEIEGDPTDKRWLNKFVEQYKERVERYNVEKDELDHLSDLWDFYYHNGVPLEHLYNIHSSMIDSFEKKYKEGVMWYRVENEDLYNFYKLKVYRMFDKCGE</sequence>
<evidence type="ECO:0000313" key="1">
    <source>
        <dbReference type="EMBL" id="XCD08429.1"/>
    </source>
</evidence>
<name>A0AAU8B896_9CAUD</name>
<accession>A0AAU8B896</accession>